<keyword evidence="3" id="KW-1185">Reference proteome</keyword>
<keyword evidence="1" id="KW-0732">Signal</keyword>
<proteinExistence type="inferred from homology"/>
<evidence type="ECO:0000256" key="1">
    <source>
        <dbReference type="PIRNR" id="PIRNR029171"/>
    </source>
</evidence>
<evidence type="ECO:0008006" key="4">
    <source>
        <dbReference type="Google" id="ProtNLM"/>
    </source>
</evidence>
<dbReference type="PIRSF" id="PIRSF029171">
    <property type="entry name" value="Esterase_LipA"/>
    <property type="match status" value="1"/>
</dbReference>
<dbReference type="EMBL" id="LN649229">
    <property type="protein sequence ID" value="CEI67680.1"/>
    <property type="molecule type" value="Genomic_DNA"/>
</dbReference>
<reference evidence="3" key="1">
    <citation type="submission" date="2014-10" db="EMBL/GenBank/DDBJ databases">
        <authorList>
            <person name="King R."/>
        </authorList>
    </citation>
    <scope>NUCLEOTIDE SEQUENCE [LARGE SCALE GENOMIC DNA]</scope>
    <source>
        <strain evidence="3">A3/5</strain>
    </source>
</reference>
<dbReference type="GeneID" id="37255831"/>
<organism evidence="2 3">
    <name type="scientific">Fusarium venenatum</name>
    <dbReference type="NCBI Taxonomy" id="56646"/>
    <lineage>
        <taxon>Eukaryota</taxon>
        <taxon>Fungi</taxon>
        <taxon>Dikarya</taxon>
        <taxon>Ascomycota</taxon>
        <taxon>Pezizomycotina</taxon>
        <taxon>Sordariomycetes</taxon>
        <taxon>Hypocreomycetidae</taxon>
        <taxon>Hypocreales</taxon>
        <taxon>Nectriaceae</taxon>
        <taxon>Fusarium</taxon>
    </lineage>
</organism>
<dbReference type="RefSeq" id="XP_025591395.1">
    <property type="nucleotide sequence ID" value="XM_025732473.2"/>
</dbReference>
<dbReference type="InterPro" id="IPR029058">
    <property type="entry name" value="AB_hydrolase_fold"/>
</dbReference>
<protein>
    <recommendedName>
        <fullName evidence="4">Serine aminopeptidase S33 domain-containing protein</fullName>
    </recommendedName>
</protein>
<dbReference type="PANTHER" id="PTHR34853:SF1">
    <property type="entry name" value="LIPASE 5"/>
    <property type="match status" value="1"/>
</dbReference>
<dbReference type="KEGG" id="fvn:FVRRES_04192"/>
<dbReference type="SUPFAM" id="SSF53474">
    <property type="entry name" value="alpha/beta-Hydrolases"/>
    <property type="match status" value="1"/>
</dbReference>
<dbReference type="Proteomes" id="UP000245910">
    <property type="component" value="Chromosome I"/>
</dbReference>
<dbReference type="OrthoDB" id="5382058at2759"/>
<feature type="signal peptide" evidence="1">
    <location>
        <begin position="1"/>
        <end position="16"/>
    </location>
</feature>
<dbReference type="Gene3D" id="3.40.50.1820">
    <property type="entry name" value="alpha/beta hydrolase"/>
    <property type="match status" value="2"/>
</dbReference>
<dbReference type="STRING" id="56646.A0A2L2TZ93"/>
<sequence length="454" mass="49303">MRLLSTLIVAAIAVHAKTSDRASNFPVSQQLASEYDCREACQATLVKTNAKDLSIFDTPFDFDFYATAKNFSNSKPGDVLKLSPINPGIMAVPAGVAAYKIQYTSTDLDGSPVPATGFIAFPFVRQNRPFRLVAYAHGTTGMFRGCAPSTSSALFDYNSWTPLVLTGYAVVGTDYAGLGNNYTAHKYVASRANANDVYWSVIAARKAFPLNLSKGWVSIGHSQGGGACWKLSEHKLVQSEHSGYLGGVSIGPVTYLHDALLDGFSKLKDLTSEQLDDFGIVTILPSMAFALKAVFPKYSPPYFSDLMKRRIELGQFAQLCDTALSGLVMDANLTQLIKNDDFVKDINIKKFQELNAPAQGDKASRPLLVIQGGNDSIVFPGITNKAYQNSCKTGNVVHLSVYPDLDHTAVVGASAPEWLEFVNKLFQHASLTTCSRKVTIPFDAVHARKPLDTE</sequence>
<dbReference type="InterPro" id="IPR005152">
    <property type="entry name" value="Lipase_secreted"/>
</dbReference>
<accession>A0A2L2TZ93</accession>
<dbReference type="GO" id="GO:0004806">
    <property type="term" value="F:triacylglycerol lipase activity"/>
    <property type="evidence" value="ECO:0007669"/>
    <property type="project" value="UniProtKB-UniRule"/>
</dbReference>
<name>A0A2L2TZ93_9HYPO</name>
<evidence type="ECO:0000313" key="3">
    <source>
        <dbReference type="Proteomes" id="UP000245910"/>
    </source>
</evidence>
<feature type="chain" id="PRO_5014495692" description="Serine aminopeptidase S33 domain-containing protein" evidence="1">
    <location>
        <begin position="17"/>
        <end position="454"/>
    </location>
</feature>
<dbReference type="GO" id="GO:0016042">
    <property type="term" value="P:lipid catabolic process"/>
    <property type="evidence" value="ECO:0007669"/>
    <property type="project" value="UniProtKB-UniRule"/>
</dbReference>
<evidence type="ECO:0000313" key="2">
    <source>
        <dbReference type="EMBL" id="CEI67680.1"/>
    </source>
</evidence>
<comment type="similarity">
    <text evidence="1">Belongs to the AB hydrolase superfamily. Lipase family.</text>
</comment>
<dbReference type="Pfam" id="PF03583">
    <property type="entry name" value="LIP"/>
    <property type="match status" value="1"/>
</dbReference>
<dbReference type="PANTHER" id="PTHR34853">
    <property type="match status" value="1"/>
</dbReference>
<dbReference type="AlphaFoldDB" id="A0A2L2TZ93"/>